<dbReference type="GO" id="GO:0006099">
    <property type="term" value="P:tricarboxylic acid cycle"/>
    <property type="evidence" value="ECO:0007669"/>
    <property type="project" value="UniProtKB-UniRule"/>
</dbReference>
<keyword evidence="3 9" id="KW-0436">Ligase</keyword>
<dbReference type="InterPro" id="IPR013650">
    <property type="entry name" value="ATP-grasp_succ-CoA_synth-type"/>
</dbReference>
<dbReference type="OrthoDB" id="1664372at2759"/>
<organism evidence="12 13">
    <name type="scientific">Coleophoma cylindrospora</name>
    <dbReference type="NCBI Taxonomy" id="1849047"/>
    <lineage>
        <taxon>Eukaryota</taxon>
        <taxon>Fungi</taxon>
        <taxon>Dikarya</taxon>
        <taxon>Ascomycota</taxon>
        <taxon>Pezizomycotina</taxon>
        <taxon>Leotiomycetes</taxon>
        <taxon>Helotiales</taxon>
        <taxon>Dermateaceae</taxon>
        <taxon>Coleophoma</taxon>
    </lineage>
</organism>
<comment type="function">
    <text evidence="9">Succinyl-CoA synthetase functions in the citric acid cycle (TCA), coupling the hydrolysis of succinyl-CoA to the synthesis of ATP and thus represents the only step of substrate-level phosphorylation in the TCA. The beta subunit provides nucleotide specificity of the enzyme and binds the substrate succinate, while the binding sites for coenzyme A and phosphate are found in the alpha subunit.</text>
</comment>
<dbReference type="EMBL" id="PDLM01000014">
    <property type="protein sequence ID" value="RDW62464.1"/>
    <property type="molecule type" value="Genomic_DNA"/>
</dbReference>
<proteinExistence type="inferred from homology"/>
<evidence type="ECO:0000256" key="10">
    <source>
        <dbReference type="RuleBase" id="RU361258"/>
    </source>
</evidence>
<feature type="binding site" evidence="9">
    <location>
        <begin position="77"/>
        <end position="79"/>
    </location>
    <ligand>
        <name>ATP</name>
        <dbReference type="ChEBI" id="CHEBI:30616"/>
    </ligand>
</feature>
<dbReference type="FunFam" id="3.30.470.20:FF:000002">
    <property type="entry name" value="Succinate--CoA ligase [ADP-forming] subunit beta"/>
    <property type="match status" value="1"/>
</dbReference>
<gene>
    <name evidence="12" type="ORF">BP6252_11897</name>
</gene>
<evidence type="ECO:0000256" key="4">
    <source>
        <dbReference type="ARBA" id="ARBA00022723"/>
    </source>
</evidence>
<dbReference type="Gene3D" id="3.30.470.20">
    <property type="entry name" value="ATP-grasp fold, B domain"/>
    <property type="match status" value="1"/>
</dbReference>
<evidence type="ECO:0000256" key="2">
    <source>
        <dbReference type="ARBA" id="ARBA00022532"/>
    </source>
</evidence>
<dbReference type="InterPro" id="IPR017866">
    <property type="entry name" value="Succ-CoA_synthase_bsu_CS"/>
</dbReference>
<comment type="subunit">
    <text evidence="9 10">Heterodimer of an alpha and a beta subunit.</text>
</comment>
<dbReference type="PROSITE" id="PS50975">
    <property type="entry name" value="ATP_GRASP"/>
    <property type="match status" value="1"/>
</dbReference>
<dbReference type="SUPFAM" id="SSF56059">
    <property type="entry name" value="Glutathione synthetase ATP-binding domain-like"/>
    <property type="match status" value="1"/>
</dbReference>
<dbReference type="GO" id="GO:0042709">
    <property type="term" value="C:succinate-CoA ligase complex"/>
    <property type="evidence" value="ECO:0007669"/>
    <property type="project" value="TreeGrafter"/>
</dbReference>
<comment type="pathway">
    <text evidence="1 9">Carbohydrate metabolism; tricarboxylic acid cycle; succinate from succinyl-CoA (ligase route): step 1/1.</text>
</comment>
<dbReference type="PIRSF" id="PIRSF001554">
    <property type="entry name" value="SucCS_beta"/>
    <property type="match status" value="1"/>
</dbReference>
<feature type="binding site" evidence="9">
    <location>
        <position position="295"/>
    </location>
    <ligand>
        <name>substrate</name>
        <note>ligand shared with subunit alpha</note>
    </ligand>
</feature>
<dbReference type="Pfam" id="PF00549">
    <property type="entry name" value="Ligase_CoA"/>
    <property type="match status" value="1"/>
</dbReference>
<dbReference type="UniPathway" id="UPA00223">
    <property type="reaction ID" value="UER00999"/>
</dbReference>
<dbReference type="PANTHER" id="PTHR11815:SF1">
    <property type="entry name" value="SUCCINATE--COA LIGASE [ADP-FORMING] SUBUNIT BETA, MITOCHONDRIAL"/>
    <property type="match status" value="1"/>
</dbReference>
<dbReference type="EC" id="6.2.1.5" evidence="9"/>
<keyword evidence="2 9" id="KW-0816">Tricarboxylic acid cycle</keyword>
<evidence type="ECO:0000256" key="5">
    <source>
        <dbReference type="ARBA" id="ARBA00022741"/>
    </source>
</evidence>
<evidence type="ECO:0000256" key="3">
    <source>
        <dbReference type="ARBA" id="ARBA00022598"/>
    </source>
</evidence>
<reference evidence="12 13" key="1">
    <citation type="journal article" date="2018" name="IMA Fungus">
        <title>IMA Genome-F 9: Draft genome sequence of Annulohypoxylon stygium, Aspergillus mulundensis, Berkeleyomyces basicola (syn. Thielaviopsis basicola), Ceratocystis smalleyi, two Cercospora beticola strains, Coleophoma cylindrospora, Fusarium fracticaudum, Phialophora cf. hyalina, and Morchella septimelata.</title>
        <authorList>
            <person name="Wingfield B.D."/>
            <person name="Bills G.F."/>
            <person name="Dong Y."/>
            <person name="Huang W."/>
            <person name="Nel W.J."/>
            <person name="Swalarsk-Parry B.S."/>
            <person name="Vaghefi N."/>
            <person name="Wilken P.M."/>
            <person name="An Z."/>
            <person name="de Beer Z.W."/>
            <person name="De Vos L."/>
            <person name="Chen L."/>
            <person name="Duong T.A."/>
            <person name="Gao Y."/>
            <person name="Hammerbacher A."/>
            <person name="Kikkert J.R."/>
            <person name="Li Y."/>
            <person name="Li H."/>
            <person name="Li K."/>
            <person name="Li Q."/>
            <person name="Liu X."/>
            <person name="Ma X."/>
            <person name="Naidoo K."/>
            <person name="Pethybridge S.J."/>
            <person name="Sun J."/>
            <person name="Steenkamp E.T."/>
            <person name="van der Nest M.A."/>
            <person name="van Wyk S."/>
            <person name="Wingfield M.J."/>
            <person name="Xiong C."/>
            <person name="Yue Q."/>
            <person name="Zhang X."/>
        </authorList>
    </citation>
    <scope>NUCLEOTIDE SEQUENCE [LARGE SCALE GENOMIC DNA]</scope>
    <source>
        <strain evidence="12 13">BP6252</strain>
    </source>
</reference>
<dbReference type="PROSITE" id="PS01217">
    <property type="entry name" value="SUCCINYL_COA_LIG_3"/>
    <property type="match status" value="1"/>
</dbReference>
<dbReference type="InterPro" id="IPR005811">
    <property type="entry name" value="SUCC_ACL_C"/>
</dbReference>
<keyword evidence="6 9" id="KW-0067">ATP-binding</keyword>
<dbReference type="GO" id="GO:0005524">
    <property type="term" value="F:ATP binding"/>
    <property type="evidence" value="ECO:0007669"/>
    <property type="project" value="UniProtKB-UniRule"/>
</dbReference>
<dbReference type="Gene3D" id="3.40.50.261">
    <property type="entry name" value="Succinyl-CoA synthetase domains"/>
    <property type="match status" value="1"/>
</dbReference>
<evidence type="ECO:0000256" key="7">
    <source>
        <dbReference type="ARBA" id="ARBA00022842"/>
    </source>
</evidence>
<dbReference type="HAMAP" id="MF_00558">
    <property type="entry name" value="Succ_CoA_beta"/>
    <property type="match status" value="1"/>
</dbReference>
<keyword evidence="13" id="KW-1185">Reference proteome</keyword>
<dbReference type="InterPro" id="IPR011761">
    <property type="entry name" value="ATP-grasp"/>
</dbReference>
<comment type="subcellular location">
    <subcellularLocation>
        <location evidence="9">Mitochondrion</location>
    </subcellularLocation>
</comment>
<keyword evidence="8" id="KW-0809">Transit peptide</keyword>
<protein>
    <recommendedName>
        <fullName evidence="9">Succinate--CoA ligase [ADP-forming] subunit beta, mitochondrial</fullName>
        <ecNumber evidence="9">6.2.1.5</ecNumber>
    </recommendedName>
    <alternativeName>
        <fullName evidence="9">Succinyl-CoA synthetase beta chain</fullName>
        <shortName evidence="9">SCS-beta</shortName>
    </alternativeName>
</protein>
<feature type="binding site" evidence="9">
    <location>
        <position position="70"/>
    </location>
    <ligand>
        <name>ATP</name>
        <dbReference type="ChEBI" id="CHEBI:30616"/>
    </ligand>
</feature>
<keyword evidence="9" id="KW-0496">Mitochondrion</keyword>
<feature type="binding site" evidence="9">
    <location>
        <position position="230"/>
    </location>
    <ligand>
        <name>Mg(2+)</name>
        <dbReference type="ChEBI" id="CHEBI:18420"/>
    </ligand>
</feature>
<evidence type="ECO:0000313" key="12">
    <source>
        <dbReference type="EMBL" id="RDW62464.1"/>
    </source>
</evidence>
<dbReference type="GO" id="GO:0005739">
    <property type="term" value="C:mitochondrion"/>
    <property type="evidence" value="ECO:0007669"/>
    <property type="project" value="UniProtKB-SubCell"/>
</dbReference>
<evidence type="ECO:0000313" key="13">
    <source>
        <dbReference type="Proteomes" id="UP000256645"/>
    </source>
</evidence>
<evidence type="ECO:0000259" key="11">
    <source>
        <dbReference type="PROSITE" id="PS50975"/>
    </source>
</evidence>
<comment type="caution">
    <text evidence="12">The sequence shown here is derived from an EMBL/GenBank/DDBJ whole genome shotgun (WGS) entry which is preliminary data.</text>
</comment>
<name>A0A3D8QLX4_9HELO</name>
<dbReference type="Proteomes" id="UP000256645">
    <property type="component" value="Unassembled WGS sequence"/>
</dbReference>
<comment type="catalytic activity">
    <reaction evidence="9">
        <text>succinate + ATP + CoA = succinyl-CoA + ADP + phosphate</text>
        <dbReference type="Rhea" id="RHEA:17661"/>
        <dbReference type="ChEBI" id="CHEBI:30031"/>
        <dbReference type="ChEBI" id="CHEBI:30616"/>
        <dbReference type="ChEBI" id="CHEBI:43474"/>
        <dbReference type="ChEBI" id="CHEBI:57287"/>
        <dbReference type="ChEBI" id="CHEBI:57292"/>
        <dbReference type="ChEBI" id="CHEBI:456216"/>
        <dbReference type="EC" id="6.2.1.5"/>
    </reaction>
</comment>
<sequence>MWKTIFTDFIIQGWYMRQCKHQIRALSIQEHHSHDLLREYDIPVPRGFVASESAQIPSIASKLNGPWVLKSQILSGGRGKGYLDNNKGSGIQSATTVDEAVKAAENILGNHLITKQTGPGGTLVKKVYMAETVKFEQEYYLAMTIDRERFSPVVILSKQGGVNIESSVKDGSNELQKFWFSIRDGIDEKLISDIKEKLGFNNFETDEIADILKKMFQIFLQKDATLLEINPLVRTEEGKFVCLDAKLTFDDAAQRRQKELFALREKEDVGSDELEAEKYGLVYVRLDGNIGNVVNGAGLAMATNDAVELYGGKSANFLDAGGQATKETMLGAFKIIIGDPRVKVILVNIYGGIIRCDMIAESIIAAAAEIGPLKVPMVVRLQGTNSEAGLKLLADSGLGIHTESEFGAAAKAAVDYAAIAT</sequence>
<evidence type="ECO:0000256" key="8">
    <source>
        <dbReference type="ARBA" id="ARBA00022946"/>
    </source>
</evidence>
<dbReference type="Gene3D" id="3.30.1490.20">
    <property type="entry name" value="ATP-grasp fold, A domain"/>
    <property type="match status" value="1"/>
</dbReference>
<feature type="binding site" evidence="9">
    <location>
        <position position="138"/>
    </location>
    <ligand>
        <name>ATP</name>
        <dbReference type="ChEBI" id="CHEBI:30616"/>
    </ligand>
</feature>
<dbReference type="GO" id="GO:0006104">
    <property type="term" value="P:succinyl-CoA metabolic process"/>
    <property type="evidence" value="ECO:0007669"/>
    <property type="project" value="TreeGrafter"/>
</dbReference>
<comment type="caution">
    <text evidence="9">Lacks conserved residue(s) required for the propagation of feature annotation.</text>
</comment>
<feature type="binding site" evidence="9">
    <location>
        <position position="244"/>
    </location>
    <ligand>
        <name>Mg(2+)</name>
        <dbReference type="ChEBI" id="CHEBI:18420"/>
    </ligand>
</feature>
<dbReference type="SUPFAM" id="SSF52210">
    <property type="entry name" value="Succinyl-CoA synthetase domains"/>
    <property type="match status" value="1"/>
</dbReference>
<dbReference type="InterPro" id="IPR016102">
    <property type="entry name" value="Succinyl-CoA_synth-like"/>
</dbReference>
<dbReference type="AlphaFoldDB" id="A0A3D8QLX4"/>
<evidence type="ECO:0000256" key="9">
    <source>
        <dbReference type="HAMAP-Rule" id="MF_03219"/>
    </source>
</evidence>
<dbReference type="InterPro" id="IPR013815">
    <property type="entry name" value="ATP_grasp_subdomain_1"/>
</dbReference>
<dbReference type="FunFam" id="3.40.50.261:FF:000001">
    <property type="entry name" value="Succinate--CoA ligase [ADP-forming] subunit beta"/>
    <property type="match status" value="1"/>
</dbReference>
<keyword evidence="4 9" id="KW-0479">Metal-binding</keyword>
<keyword evidence="7 9" id="KW-0460">Magnesium</keyword>
<dbReference type="NCBIfam" id="TIGR01016">
    <property type="entry name" value="sucCoAbeta"/>
    <property type="match status" value="1"/>
</dbReference>
<feature type="domain" description="ATP-grasp" evidence="11">
    <location>
        <begin position="34"/>
        <end position="261"/>
    </location>
</feature>
<dbReference type="GO" id="GO:0000287">
    <property type="term" value="F:magnesium ion binding"/>
    <property type="evidence" value="ECO:0007669"/>
    <property type="project" value="UniProtKB-UniRule"/>
</dbReference>
<evidence type="ECO:0000256" key="1">
    <source>
        <dbReference type="ARBA" id="ARBA00005064"/>
    </source>
</evidence>
<dbReference type="STRING" id="1849047.A0A3D8QLX4"/>
<dbReference type="GO" id="GO:0004775">
    <property type="term" value="F:succinate-CoA ligase (ADP-forming) activity"/>
    <property type="evidence" value="ECO:0007669"/>
    <property type="project" value="UniProtKB-UniRule"/>
</dbReference>
<evidence type="ECO:0000256" key="6">
    <source>
        <dbReference type="ARBA" id="ARBA00022840"/>
    </source>
</evidence>
<dbReference type="PANTHER" id="PTHR11815">
    <property type="entry name" value="SUCCINYL-COA SYNTHETASE BETA CHAIN"/>
    <property type="match status" value="1"/>
</dbReference>
<comment type="similarity">
    <text evidence="9 10">Belongs to the succinate/malate CoA ligase beta subunit family.</text>
</comment>
<comment type="cofactor">
    <cofactor evidence="9">
        <name>Mg(2+)</name>
        <dbReference type="ChEBI" id="CHEBI:18420"/>
    </cofactor>
    <text evidence="9">Binds 1 Mg(2+) ion per subunit.</text>
</comment>
<dbReference type="Pfam" id="PF08442">
    <property type="entry name" value="ATP-grasp_2"/>
    <property type="match status" value="1"/>
</dbReference>
<dbReference type="InterPro" id="IPR005809">
    <property type="entry name" value="Succ_CoA_ligase-like_bsu"/>
</dbReference>
<accession>A0A3D8QLX4</accession>
<dbReference type="NCBIfam" id="NF001913">
    <property type="entry name" value="PRK00696.1"/>
    <property type="match status" value="1"/>
</dbReference>
<keyword evidence="5 9" id="KW-0547">Nucleotide-binding</keyword>